<evidence type="ECO:0000256" key="1">
    <source>
        <dbReference type="ARBA" id="ARBA00004141"/>
    </source>
</evidence>
<comment type="caution">
    <text evidence="11">The sequence shown here is derived from an EMBL/GenBank/DDBJ whole genome shotgun (WGS) entry which is preliminary data.</text>
</comment>
<keyword evidence="9 10" id="KW-0472">Membrane</keyword>
<keyword evidence="4" id="KW-0997">Cell inner membrane</keyword>
<keyword evidence="7 10" id="KW-1133">Transmembrane helix</keyword>
<keyword evidence="8" id="KW-0764">Sulfate transport</keyword>
<evidence type="ECO:0000256" key="4">
    <source>
        <dbReference type="ARBA" id="ARBA00022519"/>
    </source>
</evidence>
<dbReference type="GO" id="GO:0005886">
    <property type="term" value="C:plasma membrane"/>
    <property type="evidence" value="ECO:0007669"/>
    <property type="project" value="TreeGrafter"/>
</dbReference>
<name>A0A2M7G202_9BACT</name>
<proteinExistence type="predicted"/>
<evidence type="ECO:0000256" key="9">
    <source>
        <dbReference type="ARBA" id="ARBA00023136"/>
    </source>
</evidence>
<feature type="transmembrane region" description="Helical" evidence="10">
    <location>
        <begin position="111"/>
        <end position="135"/>
    </location>
</feature>
<evidence type="ECO:0000256" key="6">
    <source>
        <dbReference type="ARBA" id="ARBA00022692"/>
    </source>
</evidence>
<dbReference type="GO" id="GO:0009675">
    <property type="term" value="F:high-affinity sulfate:proton symporter activity"/>
    <property type="evidence" value="ECO:0007669"/>
    <property type="project" value="TreeGrafter"/>
</dbReference>
<dbReference type="GO" id="GO:0000103">
    <property type="term" value="P:sulfate assimilation"/>
    <property type="evidence" value="ECO:0007669"/>
    <property type="project" value="TreeGrafter"/>
</dbReference>
<dbReference type="Pfam" id="PF07264">
    <property type="entry name" value="EI24"/>
    <property type="match status" value="1"/>
</dbReference>
<organism evidence="11 12">
    <name type="scientific">bacterium (Candidatus Blackallbacteria) CG17_big_fil_post_rev_8_21_14_2_50_48_46</name>
    <dbReference type="NCBI Taxonomy" id="2014261"/>
    <lineage>
        <taxon>Bacteria</taxon>
        <taxon>Candidatus Blackallbacteria</taxon>
    </lineage>
</organism>
<dbReference type="InterPro" id="IPR050480">
    <property type="entry name" value="CysZ-like"/>
</dbReference>
<keyword evidence="6 10" id="KW-0812">Transmembrane</keyword>
<evidence type="ECO:0000256" key="8">
    <source>
        <dbReference type="ARBA" id="ARBA00023032"/>
    </source>
</evidence>
<dbReference type="Proteomes" id="UP000231019">
    <property type="component" value="Unassembled WGS sequence"/>
</dbReference>
<gene>
    <name evidence="11" type="ORF">COW36_16735</name>
</gene>
<dbReference type="PANTHER" id="PTHR37468">
    <property type="entry name" value="SULFATE TRANSPORTER CYSZ"/>
    <property type="match status" value="1"/>
</dbReference>
<protein>
    <submittedName>
        <fullName evidence="11">Uncharacterized protein</fullName>
    </submittedName>
</protein>
<evidence type="ECO:0000256" key="10">
    <source>
        <dbReference type="SAM" id="Phobius"/>
    </source>
</evidence>
<evidence type="ECO:0000256" key="7">
    <source>
        <dbReference type="ARBA" id="ARBA00022989"/>
    </source>
</evidence>
<dbReference type="PANTHER" id="PTHR37468:SF1">
    <property type="entry name" value="SULFATE TRANSPORTER CYSZ"/>
    <property type="match status" value="1"/>
</dbReference>
<comment type="subcellular location">
    <subcellularLocation>
        <location evidence="1">Membrane</location>
        <topology evidence="1">Multi-pass membrane protein</topology>
    </subcellularLocation>
</comment>
<feature type="transmembrane region" description="Helical" evidence="10">
    <location>
        <begin position="155"/>
        <end position="176"/>
    </location>
</feature>
<dbReference type="AlphaFoldDB" id="A0A2M7G202"/>
<dbReference type="EMBL" id="PFFQ01000050">
    <property type="protein sequence ID" value="PIW15595.1"/>
    <property type="molecule type" value="Genomic_DNA"/>
</dbReference>
<sequence>MKMKTHLKKFPRKFAHKLNLPWSKRWLKSWIKHFFPPRKRQARNAAAPENRFRHRVQRCFKCGNPLVSIETETCLRCQDSSFQAQPRFLKSLLWIPLGLFKVYTAPHLRKLALWPLLISSLALLLLLYLGLNFVFQNLNLWLTQSFTQTAWTQALQGMLVLFTGLALSLFFLYLFLPVSALICIPFLDALALQFEEDLLGPQKTPPPAPSLAFMLKEIFRLLCFKTLVLLLVLPLLLIPIVGPLLFLIPITLLTALDLLDMILARKSYPLQEKLQFFKNNFASFCLFSIPLLLIGWVPFLQLILLPGASAGALLFYLNCPSKFQARKAE</sequence>
<dbReference type="InterPro" id="IPR059112">
    <property type="entry name" value="CysZ/EI24"/>
</dbReference>
<keyword evidence="2" id="KW-0813">Transport</keyword>
<keyword evidence="3" id="KW-1003">Cell membrane</keyword>
<reference evidence="11 12" key="1">
    <citation type="submission" date="2017-09" db="EMBL/GenBank/DDBJ databases">
        <title>Depth-based differentiation of microbial function through sediment-hosted aquifers and enrichment of novel symbionts in the deep terrestrial subsurface.</title>
        <authorList>
            <person name="Probst A.J."/>
            <person name="Ladd B."/>
            <person name="Jarett J.K."/>
            <person name="Geller-Mcgrath D.E."/>
            <person name="Sieber C.M."/>
            <person name="Emerson J.B."/>
            <person name="Anantharaman K."/>
            <person name="Thomas B.C."/>
            <person name="Malmstrom R."/>
            <person name="Stieglmeier M."/>
            <person name="Klingl A."/>
            <person name="Woyke T."/>
            <person name="Ryan C.M."/>
            <person name="Banfield J.F."/>
        </authorList>
    </citation>
    <scope>NUCLEOTIDE SEQUENCE [LARGE SCALE GENOMIC DNA]</scope>
    <source>
        <strain evidence="11">CG17_big_fil_post_rev_8_21_14_2_50_48_46</strain>
    </source>
</reference>
<evidence type="ECO:0000256" key="3">
    <source>
        <dbReference type="ARBA" id="ARBA00022475"/>
    </source>
</evidence>
<feature type="transmembrane region" description="Helical" evidence="10">
    <location>
        <begin position="299"/>
        <end position="317"/>
    </location>
</feature>
<evidence type="ECO:0000313" key="11">
    <source>
        <dbReference type="EMBL" id="PIW15595.1"/>
    </source>
</evidence>
<evidence type="ECO:0000256" key="2">
    <source>
        <dbReference type="ARBA" id="ARBA00022448"/>
    </source>
</evidence>
<keyword evidence="5" id="KW-0028">Amino-acid biosynthesis</keyword>
<dbReference type="GO" id="GO:0019344">
    <property type="term" value="P:cysteine biosynthetic process"/>
    <property type="evidence" value="ECO:0007669"/>
    <property type="project" value="TreeGrafter"/>
</dbReference>
<evidence type="ECO:0000313" key="12">
    <source>
        <dbReference type="Proteomes" id="UP000231019"/>
    </source>
</evidence>
<evidence type="ECO:0000256" key="5">
    <source>
        <dbReference type="ARBA" id="ARBA00022605"/>
    </source>
</evidence>
<accession>A0A2M7G202</accession>